<proteinExistence type="predicted"/>
<dbReference type="GO" id="GO:0016740">
    <property type="term" value="F:transferase activity"/>
    <property type="evidence" value="ECO:0007669"/>
    <property type="project" value="UniProtKB-KW"/>
</dbReference>
<sequence length="359" mass="39657">MSTSDTGAETTEIAENANHSLPRVSVVIPCHNYAQYLSEAVDSALSQTGVIVDVTIVDDASTDGSLRIAREWESQDPRVRVVAHETNKGHIITFNDALESATAPYVVKLDPDDILPDGALRRSAEVLDAHPDVAFVYGPVVNFNGAVPTHPTAVGRRRLKVWPGGRWIELRVKRVENVISQPEVMIRTSALAVSGGHRADLPAASDFNLWLRLASLGSVARIGGVVQGLYRVHSLSMQHTIHAGKIVDFHARRSAFDAFFSEAGGRVAGVESLRRANRRALASDAVRRAFEELEDGRSAQEFLDEAVDLRPDIARTSSWKNSYKRTAGLPFNGLAVRVERLRRDLSGRIRWRIWRRYGL</sequence>
<evidence type="ECO:0000259" key="1">
    <source>
        <dbReference type="Pfam" id="PF00535"/>
    </source>
</evidence>
<dbReference type="RefSeq" id="WP_147783624.1">
    <property type="nucleotide sequence ID" value="NZ_VRMG01000007.1"/>
</dbReference>
<dbReference type="InterPro" id="IPR001173">
    <property type="entry name" value="Glyco_trans_2-like"/>
</dbReference>
<dbReference type="PANTHER" id="PTHR43685">
    <property type="entry name" value="GLYCOSYLTRANSFERASE"/>
    <property type="match status" value="1"/>
</dbReference>
<accession>A0A5C8UR66</accession>
<keyword evidence="3" id="KW-1185">Reference proteome</keyword>
<dbReference type="CDD" id="cd00761">
    <property type="entry name" value="Glyco_tranf_GTA_type"/>
    <property type="match status" value="1"/>
</dbReference>
<dbReference type="Gene3D" id="3.90.550.10">
    <property type="entry name" value="Spore Coat Polysaccharide Biosynthesis Protein SpsA, Chain A"/>
    <property type="match status" value="1"/>
</dbReference>
<dbReference type="InterPro" id="IPR029044">
    <property type="entry name" value="Nucleotide-diphossugar_trans"/>
</dbReference>
<evidence type="ECO:0000313" key="2">
    <source>
        <dbReference type="EMBL" id="TXN30440.1"/>
    </source>
</evidence>
<dbReference type="Proteomes" id="UP000321379">
    <property type="component" value="Unassembled WGS sequence"/>
</dbReference>
<dbReference type="PANTHER" id="PTHR43685:SF2">
    <property type="entry name" value="GLYCOSYLTRANSFERASE 2-LIKE DOMAIN-CONTAINING PROTEIN"/>
    <property type="match status" value="1"/>
</dbReference>
<dbReference type="EMBL" id="VRMG01000007">
    <property type="protein sequence ID" value="TXN30440.1"/>
    <property type="molecule type" value="Genomic_DNA"/>
</dbReference>
<name>A0A5C8UR66_9MICO</name>
<feature type="domain" description="Glycosyltransferase 2-like" evidence="1">
    <location>
        <begin position="25"/>
        <end position="152"/>
    </location>
</feature>
<comment type="caution">
    <text evidence="2">The sequence shown here is derived from an EMBL/GenBank/DDBJ whole genome shotgun (WGS) entry which is preliminary data.</text>
</comment>
<organism evidence="2 3">
    <name type="scientific">Lacisediminihabitans profunda</name>
    <dbReference type="NCBI Taxonomy" id="2594790"/>
    <lineage>
        <taxon>Bacteria</taxon>
        <taxon>Bacillati</taxon>
        <taxon>Actinomycetota</taxon>
        <taxon>Actinomycetes</taxon>
        <taxon>Micrococcales</taxon>
        <taxon>Microbacteriaceae</taxon>
        <taxon>Lacisediminihabitans</taxon>
    </lineage>
</organism>
<evidence type="ECO:0000313" key="3">
    <source>
        <dbReference type="Proteomes" id="UP000321379"/>
    </source>
</evidence>
<dbReference type="AlphaFoldDB" id="A0A5C8UR66"/>
<reference evidence="2 3" key="1">
    <citation type="submission" date="2019-08" db="EMBL/GenBank/DDBJ databases">
        <title>Bacterial whole genome sequence for Glaciihabitans sp. CHu50b-6-2.</title>
        <authorList>
            <person name="Jin L."/>
        </authorList>
    </citation>
    <scope>NUCLEOTIDE SEQUENCE [LARGE SCALE GENOMIC DNA]</scope>
    <source>
        <strain evidence="2 3">CHu50b-6-2</strain>
    </source>
</reference>
<dbReference type="Pfam" id="PF00535">
    <property type="entry name" value="Glycos_transf_2"/>
    <property type="match status" value="1"/>
</dbReference>
<dbReference type="SUPFAM" id="SSF53448">
    <property type="entry name" value="Nucleotide-diphospho-sugar transferases"/>
    <property type="match status" value="1"/>
</dbReference>
<gene>
    <name evidence="2" type="ORF">FVP33_10640</name>
</gene>
<keyword evidence="2" id="KW-0808">Transferase</keyword>
<dbReference type="InterPro" id="IPR050834">
    <property type="entry name" value="Glycosyltransf_2"/>
</dbReference>
<protein>
    <submittedName>
        <fullName evidence="2">Glycosyltransferase family 2 protein</fullName>
    </submittedName>
</protein>